<dbReference type="PROSITE" id="PS00595">
    <property type="entry name" value="AA_TRANSFER_CLASS_5"/>
    <property type="match status" value="1"/>
</dbReference>
<evidence type="ECO:0000256" key="5">
    <source>
        <dbReference type="ARBA" id="ARBA00022679"/>
    </source>
</evidence>
<feature type="domain" description="Aminotransferase class V" evidence="11">
    <location>
        <begin position="77"/>
        <end position="385"/>
    </location>
</feature>
<dbReference type="OrthoDB" id="7403325at2759"/>
<evidence type="ECO:0000256" key="6">
    <source>
        <dbReference type="ARBA" id="ARBA00022898"/>
    </source>
</evidence>
<comment type="cofactor">
    <cofactor evidence="1 8 10">
        <name>pyridoxal 5'-phosphate</name>
        <dbReference type="ChEBI" id="CHEBI:597326"/>
    </cofactor>
</comment>
<organism evidence="12 13">
    <name type="scientific">Calocera viscosa (strain TUFC12733)</name>
    <dbReference type="NCBI Taxonomy" id="1330018"/>
    <lineage>
        <taxon>Eukaryota</taxon>
        <taxon>Fungi</taxon>
        <taxon>Dikarya</taxon>
        <taxon>Basidiomycota</taxon>
        <taxon>Agaricomycotina</taxon>
        <taxon>Dacrymycetes</taxon>
        <taxon>Dacrymycetales</taxon>
        <taxon>Dacrymycetaceae</taxon>
        <taxon>Calocera</taxon>
    </lineage>
</organism>
<dbReference type="GO" id="GO:0005777">
    <property type="term" value="C:peroxisome"/>
    <property type="evidence" value="ECO:0007669"/>
    <property type="project" value="TreeGrafter"/>
</dbReference>
<evidence type="ECO:0000313" key="12">
    <source>
        <dbReference type="EMBL" id="KZP01642.1"/>
    </source>
</evidence>
<dbReference type="Pfam" id="PF00266">
    <property type="entry name" value="Aminotran_5"/>
    <property type="match status" value="1"/>
</dbReference>
<dbReference type="FunFam" id="3.40.640.10:FF:000027">
    <property type="entry name" value="Serine--pyruvate aminotransferase, mitochondrial"/>
    <property type="match status" value="1"/>
</dbReference>
<dbReference type="InterPro" id="IPR015422">
    <property type="entry name" value="PyrdxlP-dep_Trfase_small"/>
</dbReference>
<dbReference type="PANTHER" id="PTHR21152">
    <property type="entry name" value="AMINOTRANSFERASE CLASS V"/>
    <property type="match status" value="1"/>
</dbReference>
<dbReference type="SUPFAM" id="SSF53383">
    <property type="entry name" value="PLP-dependent transferases"/>
    <property type="match status" value="1"/>
</dbReference>
<comment type="similarity">
    <text evidence="2 9">Belongs to the class-V pyridoxal-phosphate-dependent aminotransferase family.</text>
</comment>
<keyword evidence="5 12" id="KW-0808">Transferase</keyword>
<reference evidence="12 13" key="1">
    <citation type="journal article" date="2016" name="Mol. Biol. Evol.">
        <title>Comparative Genomics of Early-Diverging Mushroom-Forming Fungi Provides Insights into the Origins of Lignocellulose Decay Capabilities.</title>
        <authorList>
            <person name="Nagy L.G."/>
            <person name="Riley R."/>
            <person name="Tritt A."/>
            <person name="Adam C."/>
            <person name="Daum C."/>
            <person name="Floudas D."/>
            <person name="Sun H."/>
            <person name="Yadav J.S."/>
            <person name="Pangilinan J."/>
            <person name="Larsson K.H."/>
            <person name="Matsuura K."/>
            <person name="Barry K."/>
            <person name="Labutti K."/>
            <person name="Kuo R."/>
            <person name="Ohm R.A."/>
            <person name="Bhattacharya S.S."/>
            <person name="Shirouzu T."/>
            <person name="Yoshinaga Y."/>
            <person name="Martin F.M."/>
            <person name="Grigoriev I.V."/>
            <person name="Hibbett D.S."/>
        </authorList>
    </citation>
    <scope>NUCLEOTIDE SEQUENCE [LARGE SCALE GENOMIC DNA]</scope>
    <source>
        <strain evidence="12 13">TUFC12733</strain>
    </source>
</reference>
<dbReference type="InterPro" id="IPR020578">
    <property type="entry name" value="Aminotrans_V_PyrdxlP_BS"/>
</dbReference>
<feature type="modified residue" description="N6-(pyridoxal phosphate)lysine" evidence="8">
    <location>
        <position position="240"/>
    </location>
</feature>
<evidence type="ECO:0000256" key="4">
    <source>
        <dbReference type="ARBA" id="ARBA00022576"/>
    </source>
</evidence>
<dbReference type="InterPro" id="IPR024169">
    <property type="entry name" value="SP_NH2Trfase/AEP_transaminase"/>
</dbReference>
<dbReference type="InterPro" id="IPR000192">
    <property type="entry name" value="Aminotrans_V_dom"/>
</dbReference>
<evidence type="ECO:0000256" key="7">
    <source>
        <dbReference type="PIRSR" id="PIRSR000524-1"/>
    </source>
</evidence>
<proteinExistence type="inferred from homology"/>
<keyword evidence="6 8" id="KW-0663">Pyridoxal phosphate</keyword>
<evidence type="ECO:0000259" key="11">
    <source>
        <dbReference type="Pfam" id="PF00266"/>
    </source>
</evidence>
<dbReference type="PANTHER" id="PTHR21152:SF24">
    <property type="entry name" value="ALANINE--GLYOXYLATE AMINOTRANSFERASE 1"/>
    <property type="match status" value="1"/>
</dbReference>
<feature type="binding site" evidence="7">
    <location>
        <position position="394"/>
    </location>
    <ligand>
        <name>substrate</name>
    </ligand>
</feature>
<accession>A0A167S7D4</accession>
<evidence type="ECO:0000256" key="2">
    <source>
        <dbReference type="ARBA" id="ARBA00009236"/>
    </source>
</evidence>
<dbReference type="AlphaFoldDB" id="A0A167S7D4"/>
<name>A0A167S7D4_CALVF</name>
<evidence type="ECO:0000256" key="8">
    <source>
        <dbReference type="PIRSR" id="PIRSR000524-50"/>
    </source>
</evidence>
<dbReference type="InterPro" id="IPR015421">
    <property type="entry name" value="PyrdxlP-dep_Trfase_major"/>
</dbReference>
<dbReference type="Gene3D" id="3.90.1150.10">
    <property type="entry name" value="Aspartate Aminotransferase, domain 1"/>
    <property type="match status" value="1"/>
</dbReference>
<dbReference type="STRING" id="1330018.A0A167S7D4"/>
<sequence>MSTCHTALVHLSRAAASLPRRTSSCFLPRPALPTAASKRSRNMSTFHQEAHKLLVIPGPIEVTDEVLFANARPPLAHTGADFIPIFGDCLRMTREVLYTKEGQPFLVAGSGTLGWDMVASNLIEPGESALVLNTGYFGDSFAECLEAYGAKVDVIRAAIGGAVPQAEIEAALKAKKYKVLTFTHVDTSTGVLSDAKMIGEVVRAVSPDTLVILDGVCAVASEEIRFDDWGIDVVVSASQKGLGAPPGLSVVMASQRALSTVQTRKVPVSSYYASWKKWLPVMQAYEKGLSAYFATPPVNLVRAFHTTLTAITKGSPNLEKRLAMHKEASARVKGAMLDLGLELLTLDPYYSANGMSAVKYPPGIKMTDLIPRLVKKSIIVTGGLHKDVKDTYFRIGHMGTTVVNPERGDIERVIAGVKESLLEAGYKGKM</sequence>
<keyword evidence="4" id="KW-0032">Aminotransferase</keyword>
<keyword evidence="13" id="KW-1185">Reference proteome</keyword>
<dbReference type="GO" id="GO:0004760">
    <property type="term" value="F:L-serine-pyruvate transaminase activity"/>
    <property type="evidence" value="ECO:0007669"/>
    <property type="project" value="TreeGrafter"/>
</dbReference>
<evidence type="ECO:0000256" key="3">
    <source>
        <dbReference type="ARBA" id="ARBA00013049"/>
    </source>
</evidence>
<dbReference type="Gene3D" id="3.40.640.10">
    <property type="entry name" value="Type I PLP-dependent aspartate aminotransferase-like (Major domain)"/>
    <property type="match status" value="1"/>
</dbReference>
<evidence type="ECO:0000256" key="9">
    <source>
        <dbReference type="RuleBase" id="RU004075"/>
    </source>
</evidence>
<evidence type="ECO:0000313" key="13">
    <source>
        <dbReference type="Proteomes" id="UP000076738"/>
    </source>
</evidence>
<dbReference type="EC" id="2.6.1.44" evidence="3"/>
<dbReference type="EMBL" id="KV417266">
    <property type="protein sequence ID" value="KZP01642.1"/>
    <property type="molecule type" value="Genomic_DNA"/>
</dbReference>
<evidence type="ECO:0000256" key="1">
    <source>
        <dbReference type="ARBA" id="ARBA00001933"/>
    </source>
</evidence>
<evidence type="ECO:0000256" key="10">
    <source>
        <dbReference type="RuleBase" id="RU004504"/>
    </source>
</evidence>
<dbReference type="FunFam" id="3.90.1150.10:FF:000049">
    <property type="entry name" value="Alanine-glyoxylate aminotransferase 1"/>
    <property type="match status" value="1"/>
</dbReference>
<dbReference type="GO" id="GO:0008453">
    <property type="term" value="F:alanine-glyoxylate transaminase activity"/>
    <property type="evidence" value="ECO:0007669"/>
    <property type="project" value="UniProtKB-EC"/>
</dbReference>
<protein>
    <recommendedName>
        <fullName evidence="3">alanine--glyoxylate transaminase</fullName>
        <ecNumber evidence="3">2.6.1.44</ecNumber>
    </recommendedName>
</protein>
<gene>
    <name evidence="12" type="ORF">CALVIDRAFT_532417</name>
</gene>
<dbReference type="Proteomes" id="UP000076738">
    <property type="component" value="Unassembled WGS sequence"/>
</dbReference>
<dbReference type="InterPro" id="IPR015424">
    <property type="entry name" value="PyrdxlP-dep_Trfase"/>
</dbReference>
<dbReference type="PIRSF" id="PIRSF000524">
    <property type="entry name" value="SPT"/>
    <property type="match status" value="1"/>
</dbReference>
<dbReference type="GO" id="GO:0019265">
    <property type="term" value="P:glycine biosynthetic process, by transamination of glyoxylate"/>
    <property type="evidence" value="ECO:0007669"/>
    <property type="project" value="TreeGrafter"/>
</dbReference>